<accession>A0A3B5XTG6</accession>
<dbReference type="Gramene" id="TraesCLE_scaffold_093686_01G000400.1">
    <property type="protein sequence ID" value="TraesCLE_scaffold_093686_01G000400.1"/>
    <property type="gene ID" value="TraesCLE_scaffold_093686_01G000400"/>
</dbReference>
<keyword evidence="3" id="KW-1185">Reference proteome</keyword>
<evidence type="ECO:0000313" key="3">
    <source>
        <dbReference type="Proteomes" id="UP000019116"/>
    </source>
</evidence>
<dbReference type="Proteomes" id="UP000019116">
    <property type="component" value="Chromosome 1A"/>
</dbReference>
<dbReference type="Gramene" id="TraesWEE_scaffold_001092_01G001000.1">
    <property type="protein sequence ID" value="TraesWEE_scaffold_001092_01G001000.1"/>
    <property type="gene ID" value="TraesWEE_scaffold_001092_01G001000"/>
</dbReference>
<feature type="region of interest" description="Disordered" evidence="1">
    <location>
        <begin position="296"/>
        <end position="319"/>
    </location>
</feature>
<name>A0A3B5XTG6_WHEAT</name>
<feature type="compositionally biased region" description="Basic and acidic residues" evidence="1">
    <location>
        <begin position="296"/>
        <end position="306"/>
    </location>
</feature>
<proteinExistence type="predicted"/>
<dbReference type="AlphaFoldDB" id="A0A3B5XTG6"/>
<evidence type="ECO:0000313" key="2">
    <source>
        <dbReference type="EnsemblPlants" id="TraesCS1A02G015378.1.cds1"/>
    </source>
</evidence>
<dbReference type="Gramene" id="TraesROB_scaffold_006262_01G001000.1">
    <property type="protein sequence ID" value="TraesROB_scaffold_006262_01G001000.1"/>
    <property type="gene ID" value="TraesROB_scaffold_006262_01G001000"/>
</dbReference>
<reference evidence="2" key="1">
    <citation type="submission" date="2018-08" db="EMBL/GenBank/DDBJ databases">
        <authorList>
            <person name="Rossello M."/>
        </authorList>
    </citation>
    <scope>NUCLEOTIDE SEQUENCE [LARGE SCALE GENOMIC DNA]</scope>
    <source>
        <strain evidence="2">cv. Chinese Spring</strain>
    </source>
</reference>
<evidence type="ECO:0000256" key="1">
    <source>
        <dbReference type="SAM" id="MobiDB-lite"/>
    </source>
</evidence>
<reference evidence="2" key="2">
    <citation type="submission" date="2018-10" db="UniProtKB">
        <authorList>
            <consortium name="EnsemblPlants"/>
        </authorList>
    </citation>
    <scope>IDENTIFICATION</scope>
</reference>
<dbReference type="Gramene" id="TraesCS1A02G015378.1">
    <property type="protein sequence ID" value="TraesCS1A02G015378.1.cds1"/>
    <property type="gene ID" value="TraesCS1A02G015378"/>
</dbReference>
<dbReference type="EnsemblPlants" id="TraesCS1A02G015378.1">
    <property type="protein sequence ID" value="TraesCS1A02G015378.1.cds1"/>
    <property type="gene ID" value="TraesCS1A02G015378"/>
</dbReference>
<protein>
    <submittedName>
        <fullName evidence="2">Uncharacterized protein</fullName>
    </submittedName>
</protein>
<organism evidence="2">
    <name type="scientific">Triticum aestivum</name>
    <name type="common">Wheat</name>
    <dbReference type="NCBI Taxonomy" id="4565"/>
    <lineage>
        <taxon>Eukaryota</taxon>
        <taxon>Viridiplantae</taxon>
        <taxon>Streptophyta</taxon>
        <taxon>Embryophyta</taxon>
        <taxon>Tracheophyta</taxon>
        <taxon>Spermatophyta</taxon>
        <taxon>Magnoliopsida</taxon>
        <taxon>Liliopsida</taxon>
        <taxon>Poales</taxon>
        <taxon>Poaceae</taxon>
        <taxon>BOP clade</taxon>
        <taxon>Pooideae</taxon>
        <taxon>Triticodae</taxon>
        <taxon>Triticeae</taxon>
        <taxon>Triticinae</taxon>
        <taxon>Triticum</taxon>
    </lineage>
</organism>
<sequence>MIYLRALAMTLISEEYLPALSQALQKMEFLMSLKLAGRLLPSSVFTNPSSRRLEVLALHGRLDAGDSMHGPFFLPNLGMLSISESSLKQDFIDKVATLPNLAEMELLGGSYSEAHLVSPAEGFQSLRKLKLANLMQLELAVVPAPESTLFTSSGCPLLKVERLQQVAAADPAENGILSGLEEPEFKDERPYIFSEIDQAAANDPTEDQMLVRRGVERFFQADTGDDPMEDQMLVRHGMEGLQDSEHFREDTADDPSKDEMLVRRGMEALQSRKEFQEDTADDRMEDQMLVRRGMEGLQDMEHRQEDDPTEDQMLVRHGM</sequence>
<dbReference type="SUPFAM" id="SSF52047">
    <property type="entry name" value="RNI-like"/>
    <property type="match status" value="1"/>
</dbReference>
<dbReference type="Gramene" id="TraesCS1A03G0037200.1">
    <property type="protein sequence ID" value="TraesCS1A03G0037200.1.CDS1"/>
    <property type="gene ID" value="TraesCS1A03G0037200"/>
</dbReference>
<dbReference type="STRING" id="4565.A0A3B5XTG6"/>